<name>A0A4R5LUF3_9GAMM</name>
<dbReference type="RefSeq" id="WP_133209134.1">
    <property type="nucleotide sequence ID" value="NZ_SMSE01000001.1"/>
</dbReference>
<dbReference type="SUPFAM" id="SSF52540">
    <property type="entry name" value="P-loop containing nucleoside triphosphate hydrolases"/>
    <property type="match status" value="1"/>
</dbReference>
<reference evidence="2 3" key="1">
    <citation type="submission" date="2019-03" db="EMBL/GenBank/DDBJ databases">
        <title>Seongchinamella monodicae gen. nov., sp. nov., a novel member of the Gammaproteobacteria isolated from a tidal mudflat of beach.</title>
        <authorList>
            <person name="Yang H.G."/>
            <person name="Kang J.W."/>
            <person name="Lee S.D."/>
        </authorList>
    </citation>
    <scope>NUCLEOTIDE SEQUENCE [LARGE SCALE GENOMIC DNA]</scope>
    <source>
        <strain evidence="2 3">GH4-78</strain>
    </source>
</reference>
<dbReference type="Pfam" id="PF04471">
    <property type="entry name" value="Mrr_cat"/>
    <property type="match status" value="1"/>
</dbReference>
<evidence type="ECO:0000313" key="3">
    <source>
        <dbReference type="Proteomes" id="UP000295554"/>
    </source>
</evidence>
<proteinExistence type="predicted"/>
<comment type="caution">
    <text evidence="2">The sequence shown here is derived from an EMBL/GenBank/DDBJ whole genome shotgun (WGS) entry which is preliminary data.</text>
</comment>
<dbReference type="CDD" id="cd00009">
    <property type="entry name" value="AAA"/>
    <property type="match status" value="1"/>
</dbReference>
<dbReference type="GO" id="GO:0003677">
    <property type="term" value="F:DNA binding"/>
    <property type="evidence" value="ECO:0007669"/>
    <property type="project" value="InterPro"/>
</dbReference>
<evidence type="ECO:0000259" key="1">
    <source>
        <dbReference type="SMART" id="SM00382"/>
    </source>
</evidence>
<dbReference type="InterPro" id="IPR027417">
    <property type="entry name" value="P-loop_NTPase"/>
</dbReference>
<dbReference type="InterPro" id="IPR011856">
    <property type="entry name" value="tRNA_endonuc-like_dom_sf"/>
</dbReference>
<dbReference type="SMART" id="SM00382">
    <property type="entry name" value="AAA"/>
    <property type="match status" value="1"/>
</dbReference>
<dbReference type="GO" id="GO:0009307">
    <property type="term" value="P:DNA restriction-modification system"/>
    <property type="evidence" value="ECO:0007669"/>
    <property type="project" value="InterPro"/>
</dbReference>
<dbReference type="Pfam" id="PF20720">
    <property type="entry name" value="nSTAND3"/>
    <property type="match status" value="1"/>
</dbReference>
<dbReference type="OrthoDB" id="9806903at2"/>
<protein>
    <submittedName>
        <fullName evidence="2">AAA family ATPase</fullName>
    </submittedName>
</protein>
<keyword evidence="3" id="KW-1185">Reference proteome</keyword>
<dbReference type="Gene3D" id="3.40.50.300">
    <property type="entry name" value="P-loop containing nucleotide triphosphate hydrolases"/>
    <property type="match status" value="1"/>
</dbReference>
<evidence type="ECO:0000313" key="2">
    <source>
        <dbReference type="EMBL" id="TDG14971.1"/>
    </source>
</evidence>
<dbReference type="GO" id="GO:0004519">
    <property type="term" value="F:endonuclease activity"/>
    <property type="evidence" value="ECO:0007669"/>
    <property type="project" value="InterPro"/>
</dbReference>
<dbReference type="InterPro" id="IPR007560">
    <property type="entry name" value="Restrct_endonuc_IV_Mrr"/>
</dbReference>
<organism evidence="2 3">
    <name type="scientific">Seongchinamella unica</name>
    <dbReference type="NCBI Taxonomy" id="2547392"/>
    <lineage>
        <taxon>Bacteria</taxon>
        <taxon>Pseudomonadati</taxon>
        <taxon>Pseudomonadota</taxon>
        <taxon>Gammaproteobacteria</taxon>
        <taxon>Cellvibrionales</taxon>
        <taxon>Halieaceae</taxon>
        <taxon>Seongchinamella</taxon>
    </lineage>
</organism>
<dbReference type="InterPro" id="IPR003593">
    <property type="entry name" value="AAA+_ATPase"/>
</dbReference>
<dbReference type="Proteomes" id="UP000295554">
    <property type="component" value="Unassembled WGS sequence"/>
</dbReference>
<feature type="domain" description="AAA+ ATPase" evidence="1">
    <location>
        <begin position="186"/>
        <end position="307"/>
    </location>
</feature>
<dbReference type="AlphaFoldDB" id="A0A4R5LUF3"/>
<dbReference type="Gene3D" id="3.40.1350.10">
    <property type="match status" value="1"/>
</dbReference>
<dbReference type="InterPro" id="IPR049050">
    <property type="entry name" value="nSTAND3"/>
</dbReference>
<dbReference type="EMBL" id="SMSE01000001">
    <property type="protein sequence ID" value="TDG14971.1"/>
    <property type="molecule type" value="Genomic_DNA"/>
</dbReference>
<accession>A0A4R5LUF3</accession>
<sequence>MSQLENLSPIDFEDLCRDIAQVETGQRFSAFGPGPDGGIDGRHSLGTGTVILQCKHYEGSTFSALKKAARKEMENIIELAPKRYLFFTSQSLTPKRSDDLSRIFGNVLLQSDDVWGREDIEAALRRNPEIEKSNVKLWMSSAAVIERILQSGLEAFTQSTKSEILEDLKVYARNPSFEEAIDKLEKEKILIVSGPPGVGKTTLAKMVAYKYLNDGWRFYAISSLEDGFTKIEDERPTIFFFDDFLGRIELDRQSLLQRDTALSTFVKRVRRSKNARFVLTTRAHIFEEARRLSDHVDDRRLQLSKYLLDVGAYTRKLKSHIFFNHLLVSGLSQQHFVSILKGDWLGKIVDHKNYNPRVIASVSSDCLDNVEPEEYPQYIYSSLQNPNLIWSKPFRTLNMKCQNLLVTLFFGSQYGQGIEILRGNYLGLHRAVCLFYSQPIEPNDFEEALRSLESGFISIVGGTVTFVNPSVRDFLRSYLTNREFLSLLPNAASRSDWAENLWQHITDVFGTRDEENQFFALCFKGFARDISATPTYSRVEKNGSVSLHHDDLPLSERADLLFGWWECTHDDYFLEKMLNLIQSKSLDLVSWRDGPLLPELHWKAYNFIHDDHRLKSQLLLAIEDKIVSVFDQGVPSDELVSIIEKINEFLPHGESAHVDEAVDNAVCYEFTETRDAISDLDTESELAEHIDFLALLAKITGHNSDHAKSVVQDRILELEEVEPSEQSASIFPRRNHTEEKFTDDDLKSLFSNLIKL</sequence>
<gene>
    <name evidence="2" type="ORF">E2F43_01635</name>
</gene>